<accession>A0A8S5M3P8</accession>
<reference evidence="1" key="1">
    <citation type="journal article" date="2021" name="Proc. Natl. Acad. Sci. U.S.A.">
        <title>A Catalog of Tens of Thousands of Viruses from Human Metagenomes Reveals Hidden Associations with Chronic Diseases.</title>
        <authorList>
            <person name="Tisza M.J."/>
            <person name="Buck C.B."/>
        </authorList>
    </citation>
    <scope>NUCLEOTIDE SEQUENCE</scope>
    <source>
        <strain evidence="1">Ct3b712</strain>
    </source>
</reference>
<proteinExistence type="predicted"/>
<dbReference type="EMBL" id="BK014813">
    <property type="protein sequence ID" value="DAD76909.1"/>
    <property type="molecule type" value="Genomic_DNA"/>
</dbReference>
<sequence>MTIFPDRLISPYAPVIVTQDLTDLNVRVGGKEKVTLTRALRGNGVAKFDISGILRTAFVDETIVRHVPGVPSIPMITDYLLSGEAVELSNSSTSSSVVPQRVIPPRGKDNNVRGWGYPEILCTLLTEDHRKAVLKRYEGFPLYVGLQSRLDKTAFTVTKVDGSQEHFMFSQDIIRLIDCAGFSSLTCRDLTIEFGDACIPDVPIYVRWINSMGGWEYYMFEGFHGLGQRTKRGDTFRLANASDLNAVETDGELSPTVTDYVTCGAEQLDRTGFMSLREIATSPYVQVYDTPRKLFTRCLVSSTDIVWNTQASRGQIDLELTLMNPYTQF</sequence>
<evidence type="ECO:0000313" key="1">
    <source>
        <dbReference type="EMBL" id="DAD76909.1"/>
    </source>
</evidence>
<organism evidence="1">
    <name type="scientific">Siphoviridae sp. ct3b712</name>
    <dbReference type="NCBI Taxonomy" id="2826283"/>
    <lineage>
        <taxon>Viruses</taxon>
        <taxon>Duplodnaviria</taxon>
        <taxon>Heunggongvirae</taxon>
        <taxon>Uroviricota</taxon>
        <taxon>Caudoviricetes</taxon>
    </lineage>
</organism>
<protein>
    <submittedName>
        <fullName evidence="1">Uncharacterized protein</fullName>
    </submittedName>
</protein>
<name>A0A8S5M3P8_9CAUD</name>